<evidence type="ECO:0000313" key="5">
    <source>
        <dbReference type="Proteomes" id="UP000199632"/>
    </source>
</evidence>
<accession>A0A1H3PB89</accession>
<dbReference type="RefSeq" id="WP_090790728.1">
    <property type="nucleotide sequence ID" value="NZ_BOND01000024.1"/>
</dbReference>
<keyword evidence="5" id="KW-1185">Reference proteome</keyword>
<dbReference type="AlphaFoldDB" id="A0A1H3PB89"/>
<feature type="chain" id="PRO_5039053846" evidence="2">
    <location>
        <begin position="26"/>
        <end position="290"/>
    </location>
</feature>
<dbReference type="PANTHER" id="PTHR37423:SF2">
    <property type="entry name" value="MEMBRANE-BOUND LYTIC MUREIN TRANSGLYCOSYLASE C"/>
    <property type="match status" value="1"/>
</dbReference>
<sequence length="290" mass="30705">MRRSRRLSIAVCAVALALVATGCGAQGDGPAKKTGGGVENAASTTTTDEGANTWDDYAEDAEPKSATGLGAAPAALPTKVPPSPRPRPTGTKKSPPRRPTTEKLPPKPPPNQAGCTRPRYEGARASQANVKIALTDAAAITYWPTSAPSIKVPLNLVKATAWQESGWQSNIIACDGGIGLMQVMADTAAFVNQRFDKSYDIKAYRDNAQLGANYLAWLIKYFGDAYFESDYSVDAADCASHSDLCLLNAVIAAYNFGPGAVDTPDGLVIPNPRYVDNVRSLMTNCECLSF</sequence>
<keyword evidence="2" id="KW-0732">Signal</keyword>
<dbReference type="CDD" id="cd00254">
    <property type="entry name" value="LT-like"/>
    <property type="match status" value="1"/>
</dbReference>
<dbReference type="Gene3D" id="1.10.530.10">
    <property type="match status" value="1"/>
</dbReference>
<feature type="compositionally biased region" description="Polar residues" evidence="1">
    <location>
        <begin position="41"/>
        <end position="50"/>
    </location>
</feature>
<evidence type="ECO:0000256" key="1">
    <source>
        <dbReference type="SAM" id="MobiDB-lite"/>
    </source>
</evidence>
<reference evidence="5" key="1">
    <citation type="submission" date="2016-10" db="EMBL/GenBank/DDBJ databases">
        <authorList>
            <person name="Varghese N."/>
            <person name="Submissions S."/>
        </authorList>
    </citation>
    <scope>NUCLEOTIDE SEQUENCE [LARGE SCALE GENOMIC DNA]</scope>
    <source>
        <strain evidence="5">DSM 44718</strain>
    </source>
</reference>
<dbReference type="Proteomes" id="UP000199632">
    <property type="component" value="Unassembled WGS sequence"/>
</dbReference>
<evidence type="ECO:0000256" key="2">
    <source>
        <dbReference type="SAM" id="SignalP"/>
    </source>
</evidence>
<dbReference type="PANTHER" id="PTHR37423">
    <property type="entry name" value="SOLUBLE LYTIC MUREIN TRANSGLYCOSYLASE-RELATED"/>
    <property type="match status" value="1"/>
</dbReference>
<feature type="domain" description="Transglycosylase SLT" evidence="3">
    <location>
        <begin position="151"/>
        <end position="262"/>
    </location>
</feature>
<dbReference type="STRING" id="137265.SAMN05421684_2746"/>
<dbReference type="Pfam" id="PF01464">
    <property type="entry name" value="SLT"/>
    <property type="match status" value="1"/>
</dbReference>
<proteinExistence type="predicted"/>
<evidence type="ECO:0000259" key="3">
    <source>
        <dbReference type="Pfam" id="PF01464"/>
    </source>
</evidence>
<dbReference type="EMBL" id="FNQB01000001">
    <property type="protein sequence ID" value="SDY98412.1"/>
    <property type="molecule type" value="Genomic_DNA"/>
</dbReference>
<gene>
    <name evidence="4" type="ORF">SAMN05421684_2746</name>
</gene>
<evidence type="ECO:0000313" key="4">
    <source>
        <dbReference type="EMBL" id="SDY98412.1"/>
    </source>
</evidence>
<dbReference type="PROSITE" id="PS51257">
    <property type="entry name" value="PROKAR_LIPOPROTEIN"/>
    <property type="match status" value="1"/>
</dbReference>
<feature type="signal peptide" evidence="2">
    <location>
        <begin position="1"/>
        <end position="25"/>
    </location>
</feature>
<dbReference type="InterPro" id="IPR008258">
    <property type="entry name" value="Transglycosylase_SLT_dom_1"/>
</dbReference>
<feature type="region of interest" description="Disordered" evidence="1">
    <location>
        <begin position="23"/>
        <end position="122"/>
    </location>
</feature>
<dbReference type="InterPro" id="IPR023346">
    <property type="entry name" value="Lysozyme-like_dom_sf"/>
</dbReference>
<feature type="compositionally biased region" description="Low complexity" evidence="1">
    <location>
        <begin position="66"/>
        <end position="78"/>
    </location>
</feature>
<protein>
    <submittedName>
        <fullName evidence="4">Transglycosylase SLT domain-containing protein</fullName>
    </submittedName>
</protein>
<dbReference type="OrthoDB" id="5244690at2"/>
<dbReference type="SUPFAM" id="SSF53955">
    <property type="entry name" value="Lysozyme-like"/>
    <property type="match status" value="1"/>
</dbReference>
<organism evidence="4 5">
    <name type="scientific">Asanoa ishikariensis</name>
    <dbReference type="NCBI Taxonomy" id="137265"/>
    <lineage>
        <taxon>Bacteria</taxon>
        <taxon>Bacillati</taxon>
        <taxon>Actinomycetota</taxon>
        <taxon>Actinomycetes</taxon>
        <taxon>Micromonosporales</taxon>
        <taxon>Micromonosporaceae</taxon>
        <taxon>Asanoa</taxon>
    </lineage>
</organism>
<name>A0A1H3PB89_9ACTN</name>